<feature type="region of interest" description="Disordered" evidence="1">
    <location>
        <begin position="520"/>
        <end position="639"/>
    </location>
</feature>
<evidence type="ECO:0000313" key="3">
    <source>
        <dbReference type="Proteomes" id="UP001274830"/>
    </source>
</evidence>
<feature type="compositionally biased region" description="Basic and acidic residues" evidence="1">
    <location>
        <begin position="587"/>
        <end position="596"/>
    </location>
</feature>
<dbReference type="EMBL" id="JAUTXT010000014">
    <property type="protein sequence ID" value="KAK3675545.1"/>
    <property type="molecule type" value="Genomic_DNA"/>
</dbReference>
<evidence type="ECO:0000256" key="1">
    <source>
        <dbReference type="SAM" id="MobiDB-lite"/>
    </source>
</evidence>
<feature type="region of interest" description="Disordered" evidence="1">
    <location>
        <begin position="652"/>
        <end position="671"/>
    </location>
</feature>
<comment type="caution">
    <text evidence="2">The sequence shown here is derived from an EMBL/GenBank/DDBJ whole genome shotgun (WGS) entry which is preliminary data.</text>
</comment>
<feature type="compositionally biased region" description="Low complexity" evidence="1">
    <location>
        <begin position="120"/>
        <end position="137"/>
    </location>
</feature>
<feature type="compositionally biased region" description="Polar residues" evidence="1">
    <location>
        <begin position="59"/>
        <end position="71"/>
    </location>
</feature>
<accession>A0AAE0WPQ7</accession>
<dbReference type="AlphaFoldDB" id="A0AAE0WPQ7"/>
<gene>
    <name evidence="2" type="ORF">LTR78_004629</name>
</gene>
<name>A0AAE0WPQ7_9PEZI</name>
<reference evidence="2" key="1">
    <citation type="submission" date="2023-07" db="EMBL/GenBank/DDBJ databases">
        <title>Black Yeasts Isolated from many extreme environments.</title>
        <authorList>
            <person name="Coleine C."/>
            <person name="Stajich J.E."/>
            <person name="Selbmann L."/>
        </authorList>
    </citation>
    <scope>NUCLEOTIDE SEQUENCE</scope>
    <source>
        <strain evidence="2">CCFEE 5485</strain>
    </source>
</reference>
<organism evidence="2 3">
    <name type="scientific">Recurvomyces mirabilis</name>
    <dbReference type="NCBI Taxonomy" id="574656"/>
    <lineage>
        <taxon>Eukaryota</taxon>
        <taxon>Fungi</taxon>
        <taxon>Dikarya</taxon>
        <taxon>Ascomycota</taxon>
        <taxon>Pezizomycotina</taxon>
        <taxon>Dothideomycetes</taxon>
        <taxon>Dothideomycetidae</taxon>
        <taxon>Mycosphaerellales</taxon>
        <taxon>Teratosphaeriaceae</taxon>
        <taxon>Recurvomyces</taxon>
    </lineage>
</organism>
<dbReference type="Proteomes" id="UP001274830">
    <property type="component" value="Unassembled WGS sequence"/>
</dbReference>
<protein>
    <submittedName>
        <fullName evidence="2">Uncharacterized protein</fullName>
    </submittedName>
</protein>
<proteinExistence type="predicted"/>
<evidence type="ECO:0000313" key="2">
    <source>
        <dbReference type="EMBL" id="KAK3675545.1"/>
    </source>
</evidence>
<feature type="region of interest" description="Disordered" evidence="1">
    <location>
        <begin position="1"/>
        <end position="40"/>
    </location>
</feature>
<feature type="compositionally biased region" description="Polar residues" evidence="1">
    <location>
        <begin position="652"/>
        <end position="663"/>
    </location>
</feature>
<sequence>MSKRPGPSDTGSPEHLPPTSSRPTKRVRGPSINLPTSDTFDGQVIDVSATDYPVAGTHHSATANGTSSYPTSLDHHPQPEQPHNRIAHINRASTLSSAGVNHVNAHILINGAHNSSQQGSPFASPVSTPAPAPASASHITGSDDFASPASTAAPHNTANQDFESLEDNQRYQALRQIQRNHATLNHRFAYQYNLDLSGSQYGYSSPQPGPYTPTNTTYQAHLPASMPPHGSFRPRMPHLDLPQIPSQACSGSNVQQYAQMPHQGSFQAPAQASGSSSVHHQVPSYGYMNNTTNLPTLAPAYASTAAVTAGGIGRSPVSAPPTYQMPWANLNAVTTTAVVRAGATPTKPFTYRQNIKVAHTCEPSGTPLLTKYKMGHYTYTQSTGNSEPQEEVTIPAAGGRVEQWWRCNIARCKHCASTATGTDLTASIAKSHNLVGVAVKKSYADKAASAALPTAVQSAITSTRGLVPQQSARSSLSSFLDPQRMASAPTISLQQNQYGSRSGAPPTQQAPARHNTLQMAMQGSSTTSLPCDTTGTIFTSSRNNFRIPPSSQYPASQPSNSMPPPQGPALPLSAVAGPVDGALTRVRGPESAHDDSAPATPHDSPFESTEISVEPEQEQQQPHEQLRTHRSDPMLPTMGDDVDARLARAFQAYNQQQRRNSTAPPAMTILS</sequence>
<feature type="compositionally biased region" description="Polar residues" evidence="1">
    <location>
        <begin position="148"/>
        <end position="162"/>
    </location>
</feature>
<feature type="compositionally biased region" description="Polar residues" evidence="1">
    <location>
        <begin position="520"/>
        <end position="544"/>
    </location>
</feature>
<feature type="region of interest" description="Disordered" evidence="1">
    <location>
        <begin position="114"/>
        <end position="162"/>
    </location>
</feature>
<feature type="region of interest" description="Disordered" evidence="1">
    <location>
        <begin position="56"/>
        <end position="82"/>
    </location>
</feature>
<keyword evidence="3" id="KW-1185">Reference proteome</keyword>
<feature type="compositionally biased region" description="Low complexity" evidence="1">
    <location>
        <begin position="548"/>
        <end position="560"/>
    </location>
</feature>